<dbReference type="InterPro" id="IPR047187">
    <property type="entry name" value="SF1_C_Upf1"/>
</dbReference>
<feature type="region of interest" description="Disordered" evidence="7">
    <location>
        <begin position="346"/>
        <end position="365"/>
    </location>
</feature>
<protein>
    <recommendedName>
        <fullName evidence="6">Sulfhydryl oxidase</fullName>
        <ecNumber evidence="6">1.8.3.2</ecNumber>
    </recommendedName>
</protein>
<evidence type="ECO:0000313" key="9">
    <source>
        <dbReference type="EMBL" id="CAK8991725.1"/>
    </source>
</evidence>
<gene>
    <name evidence="9" type="ORF">SCF082_LOCUS2779</name>
</gene>
<evidence type="ECO:0000313" key="10">
    <source>
        <dbReference type="Proteomes" id="UP001642464"/>
    </source>
</evidence>
<evidence type="ECO:0000256" key="5">
    <source>
        <dbReference type="ARBA" id="ARBA00023157"/>
    </source>
</evidence>
<dbReference type="Gene3D" id="1.20.120.310">
    <property type="entry name" value="ERV/ALR sulfhydryl oxidase domain"/>
    <property type="match status" value="1"/>
</dbReference>
<comment type="cofactor">
    <cofactor evidence="1 6">
        <name>FAD</name>
        <dbReference type="ChEBI" id="CHEBI:57692"/>
    </cofactor>
</comment>
<feature type="non-terminal residue" evidence="9">
    <location>
        <position position="1050"/>
    </location>
</feature>
<dbReference type="InterPro" id="IPR045055">
    <property type="entry name" value="DNA2/NAM7-like"/>
</dbReference>
<dbReference type="Gene3D" id="3.40.50.300">
    <property type="entry name" value="P-loop containing nucleotide triphosphate hydrolases"/>
    <property type="match status" value="2"/>
</dbReference>
<sequence length="1050" mass="113176">MRAVAGKLARTGAAVATTASLVGLATGLAARPASDAQGAPLGCDVMHRQRSCGPENATSRTMARPRAAFPTVLAGVPGASVATLTAALPPLFGFRGVVAWFRATPVAFADDGADCAEPVCDDKKELFKSSFLAAAGKGRKDMGGKDKECPLSRSELGRSTWEFLHTTAAYYPEQPSPEQQVAARQLIESIGVLYACKHCREHFQHHVEANPPDVSSRTALALWLCQAHNLVNEVLDKPQFSCDAKAIDRRWRTGCRMLAPPAERGAGPATHDPSREGLPAAFPSELKKACLPARLSRPVPLGEAGDWEQVVKKENPLESMLVPRLAQGGVDDDYEMEKFLVEVGSPLTPSQSTHAEAAPLPPPQQQQLEIARAQPLKKVARYAGRSLGPVHGTPVVGPQRSGSLKTDTVRAGSTPISSFSQDPASSNQQHGKELSTDDLLAMFDTGQTKGTPGHEKSALDHKHEADEEVVFVIQSLGSLRLQGPHRTTRSVVITKTSEIATYKREFVETVVEEVEAVLANTKVPACHGKATLLRTKDRYFLTDERLQASAEARKSLSMGDLWFISKKHFKGAEKSVWVFRSMWHGANSNGVVQVEPVSSNFAPRAVSNKWSDRTRVFVARGPNVEHEIAMVGALERLAPGQPPVLEALVDGRSKLPSLAIRGSDGLVEDIVAQFSLNEDQQKVLRVVDGWICGEGTVDPVALVHGAFGSGKSKLAQALIIFLSRVAPPSQVRICVAGATNVAVDNILKGLLEDHEFDKFARVGSVRSVDRSIMPHLLHYHERGFAQAVKDAQHQLRQLGRDAPQEVLHALQNTSLKALEAKQRELEKSCQVIGVTCCSSVREQLVSLFNQPGQTTVCIVDEASQAVEPLSMLPIANSNASLVVLIGDPLQLPPVTVCRGDPLKASKGGYAHGGTPMFERLCAFKTPILLSTQYRCHPAISDLASQLFYGGRVRSGIKPEDRPALVSELGPLTFVDIFNGEEQQTRASSFVNPQEQRLAVFIIQQLLQLGIEAAQIGVITLYRAQAAAIQSALSQVEGNVAVSTVDAFQGA</sequence>
<dbReference type="CDD" id="cd18808">
    <property type="entry name" value="SF1_C_Upf1"/>
    <property type="match status" value="1"/>
</dbReference>
<dbReference type="Pfam" id="PF13086">
    <property type="entry name" value="AAA_11"/>
    <property type="match status" value="2"/>
</dbReference>
<dbReference type="EMBL" id="CAXAMM010001367">
    <property type="protein sequence ID" value="CAK8991725.1"/>
    <property type="molecule type" value="Genomic_DNA"/>
</dbReference>
<accession>A0ABP0HNK7</accession>
<dbReference type="SUPFAM" id="SSF69000">
    <property type="entry name" value="FAD-dependent thiol oxidase"/>
    <property type="match status" value="1"/>
</dbReference>
<evidence type="ECO:0000256" key="4">
    <source>
        <dbReference type="ARBA" id="ARBA00023002"/>
    </source>
</evidence>
<keyword evidence="4 6" id="KW-0560">Oxidoreductase</keyword>
<feature type="region of interest" description="Disordered" evidence="7">
    <location>
        <begin position="387"/>
        <end position="432"/>
    </location>
</feature>
<keyword evidence="5" id="KW-1015">Disulfide bond</keyword>
<dbReference type="Pfam" id="PF13087">
    <property type="entry name" value="AAA_12"/>
    <property type="match status" value="1"/>
</dbReference>
<proteinExistence type="predicted"/>
<dbReference type="InterPro" id="IPR041679">
    <property type="entry name" value="DNA2/NAM7-like_C"/>
</dbReference>
<keyword evidence="2 6" id="KW-0285">Flavoprotein</keyword>
<evidence type="ECO:0000256" key="7">
    <source>
        <dbReference type="SAM" id="MobiDB-lite"/>
    </source>
</evidence>
<comment type="catalytic activity">
    <reaction evidence="6">
        <text>2 R'C(R)SH + O2 = R'C(R)S-S(R)CR' + H2O2</text>
        <dbReference type="Rhea" id="RHEA:17357"/>
        <dbReference type="ChEBI" id="CHEBI:15379"/>
        <dbReference type="ChEBI" id="CHEBI:16240"/>
        <dbReference type="ChEBI" id="CHEBI:16520"/>
        <dbReference type="ChEBI" id="CHEBI:17412"/>
        <dbReference type="EC" id="1.8.3.2"/>
    </reaction>
</comment>
<feature type="domain" description="ERV/ALR sulfhydryl oxidase" evidence="8">
    <location>
        <begin position="149"/>
        <end position="251"/>
    </location>
</feature>
<name>A0ABP0HNK7_9DINO</name>
<dbReference type="Pfam" id="PF04777">
    <property type="entry name" value="Evr1_Alr"/>
    <property type="match status" value="1"/>
</dbReference>
<dbReference type="Proteomes" id="UP001642464">
    <property type="component" value="Unassembled WGS sequence"/>
</dbReference>
<organism evidence="9 10">
    <name type="scientific">Durusdinium trenchii</name>
    <dbReference type="NCBI Taxonomy" id="1381693"/>
    <lineage>
        <taxon>Eukaryota</taxon>
        <taxon>Sar</taxon>
        <taxon>Alveolata</taxon>
        <taxon>Dinophyceae</taxon>
        <taxon>Suessiales</taxon>
        <taxon>Symbiodiniaceae</taxon>
        <taxon>Durusdinium</taxon>
    </lineage>
</organism>
<evidence type="ECO:0000259" key="8">
    <source>
        <dbReference type="PROSITE" id="PS51324"/>
    </source>
</evidence>
<keyword evidence="3 6" id="KW-0274">FAD</keyword>
<evidence type="ECO:0000256" key="1">
    <source>
        <dbReference type="ARBA" id="ARBA00001974"/>
    </source>
</evidence>
<dbReference type="PANTHER" id="PTHR10887:SF518">
    <property type="entry name" value="RNA HELICASE NONSENSE MRNA REDUCING FACTOR"/>
    <property type="match status" value="1"/>
</dbReference>
<dbReference type="InterPro" id="IPR041677">
    <property type="entry name" value="DNA2/NAM7_AAA_11"/>
</dbReference>
<keyword evidence="10" id="KW-1185">Reference proteome</keyword>
<dbReference type="EC" id="1.8.3.2" evidence="6"/>
<dbReference type="SUPFAM" id="SSF52540">
    <property type="entry name" value="P-loop containing nucleoside triphosphate hydrolases"/>
    <property type="match status" value="1"/>
</dbReference>
<evidence type="ECO:0000256" key="6">
    <source>
        <dbReference type="RuleBase" id="RU371123"/>
    </source>
</evidence>
<dbReference type="InterPro" id="IPR027417">
    <property type="entry name" value="P-loop_NTPase"/>
</dbReference>
<feature type="compositionally biased region" description="Polar residues" evidence="7">
    <location>
        <begin position="414"/>
        <end position="429"/>
    </location>
</feature>
<evidence type="ECO:0000256" key="2">
    <source>
        <dbReference type="ARBA" id="ARBA00022630"/>
    </source>
</evidence>
<evidence type="ECO:0000256" key="3">
    <source>
        <dbReference type="ARBA" id="ARBA00022827"/>
    </source>
</evidence>
<reference evidence="9 10" key="1">
    <citation type="submission" date="2024-02" db="EMBL/GenBank/DDBJ databases">
        <authorList>
            <person name="Chen Y."/>
            <person name="Shah S."/>
            <person name="Dougan E. K."/>
            <person name="Thang M."/>
            <person name="Chan C."/>
        </authorList>
    </citation>
    <scope>NUCLEOTIDE SEQUENCE [LARGE SCALE GENOMIC DNA]</scope>
</reference>
<dbReference type="PANTHER" id="PTHR10887">
    <property type="entry name" value="DNA2/NAM7 HELICASE FAMILY"/>
    <property type="match status" value="1"/>
</dbReference>
<dbReference type="InterPro" id="IPR017905">
    <property type="entry name" value="ERV/ALR_sulphydryl_oxidase"/>
</dbReference>
<dbReference type="PROSITE" id="PS51324">
    <property type="entry name" value="ERV_ALR"/>
    <property type="match status" value="1"/>
</dbReference>
<comment type="caution">
    <text evidence="9">The sequence shown here is derived from an EMBL/GenBank/DDBJ whole genome shotgun (WGS) entry which is preliminary data.</text>
</comment>
<dbReference type="InterPro" id="IPR036774">
    <property type="entry name" value="ERV/ALR_sulphydryl_oxid_sf"/>
</dbReference>